<accession>A0ABM8C1S2</accession>
<organism evidence="2 3">
    <name type="scientific">Massilia varians</name>
    <dbReference type="NCBI Taxonomy" id="457921"/>
    <lineage>
        <taxon>Bacteria</taxon>
        <taxon>Pseudomonadati</taxon>
        <taxon>Pseudomonadota</taxon>
        <taxon>Betaproteobacteria</taxon>
        <taxon>Burkholderiales</taxon>
        <taxon>Oxalobacteraceae</taxon>
        <taxon>Telluria group</taxon>
        <taxon>Massilia</taxon>
    </lineage>
</organism>
<name>A0ABM8C1S2_9BURK</name>
<gene>
    <name evidence="2" type="ORF">MasN3_05950</name>
</gene>
<keyword evidence="3" id="KW-1185">Reference proteome</keyword>
<dbReference type="SUPFAM" id="SSF111364">
    <property type="entry name" value="Tsx-like channel"/>
    <property type="match status" value="1"/>
</dbReference>
<evidence type="ECO:0000313" key="3">
    <source>
        <dbReference type="Proteomes" id="UP001163336"/>
    </source>
</evidence>
<reference evidence="2" key="1">
    <citation type="submission" date="2022-11" db="EMBL/GenBank/DDBJ databases">
        <title>Isolation and characterization of PLA-degrading bacterium Massilia sp. from Antarctic soil.</title>
        <authorList>
            <person name="Sato K."/>
            <person name="Gomez-Fuentes C."/>
            <person name="Ahmad S.A."/>
            <person name="Zulkharnain A."/>
        </authorList>
    </citation>
    <scope>NUCLEOTIDE SEQUENCE</scope>
    <source>
        <strain evidence="2">N-3</strain>
    </source>
</reference>
<feature type="chain" id="PRO_5046844932" description="Outer envelope protein" evidence="1">
    <location>
        <begin position="26"/>
        <end position="288"/>
    </location>
</feature>
<dbReference type="EMBL" id="AP026966">
    <property type="protein sequence ID" value="BDT57101.1"/>
    <property type="molecule type" value="Genomic_DNA"/>
</dbReference>
<dbReference type="InterPro" id="IPR036777">
    <property type="entry name" value="Channel_Tsx-like_sf"/>
</dbReference>
<sequence>MSKRLTTWSGAACAALLCCAAPASAVDWSDNAISYRYGTRFAEPFNPEHIKKHIVAFTHASGYKYGSNYLNLDVLKSDSTDPRDLGSNSGALEGYLLYRHTLDIGALRGQEIRFGKVKGVGLTVGFDLNHKDDVGYNSRKRMLVAGPTLMWDVPGFLNTSILWLRESNAPSGPFPPIANVRGRYTYDTHPMFGASWGIPVNEHWSFEGFLNFIAAKGLDETGAPTSAETNLDFAFMYDVGPRLGYAPKKVRVGFGYQFWNNKFGNSRRTTGGAGQRASTPMVRADFHF</sequence>
<evidence type="ECO:0008006" key="4">
    <source>
        <dbReference type="Google" id="ProtNLM"/>
    </source>
</evidence>
<dbReference type="Proteomes" id="UP001163336">
    <property type="component" value="Chromosome"/>
</dbReference>
<dbReference type="RefSeq" id="WP_281912206.1">
    <property type="nucleotide sequence ID" value="NZ_AP026966.1"/>
</dbReference>
<protein>
    <recommendedName>
        <fullName evidence="4">Outer envelope protein</fullName>
    </recommendedName>
</protein>
<dbReference type="Gene3D" id="2.40.230.20">
    <property type="entry name" value="Nucleoside-specific channel-forming protein, Tsx-like"/>
    <property type="match status" value="1"/>
</dbReference>
<evidence type="ECO:0000313" key="2">
    <source>
        <dbReference type="EMBL" id="BDT57101.1"/>
    </source>
</evidence>
<evidence type="ECO:0000256" key="1">
    <source>
        <dbReference type="SAM" id="SignalP"/>
    </source>
</evidence>
<keyword evidence="1" id="KW-0732">Signal</keyword>
<proteinExistence type="predicted"/>
<feature type="signal peptide" evidence="1">
    <location>
        <begin position="1"/>
        <end position="25"/>
    </location>
</feature>